<gene>
    <name evidence="2" type="ORF">ACFOWS_06420</name>
</gene>
<keyword evidence="1" id="KW-0472">Membrane</keyword>
<dbReference type="EMBL" id="JBHSCL010000004">
    <property type="protein sequence ID" value="MFC4219756.1"/>
    <property type="molecule type" value="Genomic_DNA"/>
</dbReference>
<organism evidence="2 3">
    <name type="scientific">Flagellimonas marina</name>
    <dbReference type="NCBI Taxonomy" id="1775168"/>
    <lineage>
        <taxon>Bacteria</taxon>
        <taxon>Pseudomonadati</taxon>
        <taxon>Bacteroidota</taxon>
        <taxon>Flavobacteriia</taxon>
        <taxon>Flavobacteriales</taxon>
        <taxon>Flavobacteriaceae</taxon>
        <taxon>Flagellimonas</taxon>
    </lineage>
</organism>
<evidence type="ECO:0000256" key="1">
    <source>
        <dbReference type="SAM" id="Phobius"/>
    </source>
</evidence>
<sequence length="352" mass="40225">MKSVKKKNAVNVRRKDEMRFFRQIFHCIALLTILAFLPMVLEGCATQRAIRLRNKSINAWEPKQHNAQQKAQIKTLKPDEKEDVSGEQTVEETYFGLKAPGLIPELFAPGIVSTDHFEVEGTFSSNIKEFYFLRQRAGEKPKNLFVAYKDGKWVGPQEIETSSEGEVFISSDNKKMYLGNAYRERTDEGWSEMISLGPPFQDMNIMRLTVSSTDTYVFDERDEIGTLRYSRVVHGKRQRPIPFGVHINSGKWTAHPFIAPDESYLIWDSERKGGFGGADLYISFRQSDDSWGPAVNLGEHINTEHDDIYGSVTADGKYFVFQRIDMNETNPSANIYWVSAKVIENLNGKNNK</sequence>
<reference evidence="3" key="1">
    <citation type="journal article" date="2019" name="Int. J. Syst. Evol. Microbiol.">
        <title>The Global Catalogue of Microorganisms (GCM) 10K type strain sequencing project: providing services to taxonomists for standard genome sequencing and annotation.</title>
        <authorList>
            <consortium name="The Broad Institute Genomics Platform"/>
            <consortium name="The Broad Institute Genome Sequencing Center for Infectious Disease"/>
            <person name="Wu L."/>
            <person name="Ma J."/>
        </authorList>
    </citation>
    <scope>NUCLEOTIDE SEQUENCE [LARGE SCALE GENOMIC DNA]</scope>
    <source>
        <strain evidence="3">CGMCC 1.15774</strain>
    </source>
</reference>
<dbReference type="InterPro" id="IPR011659">
    <property type="entry name" value="WD40"/>
</dbReference>
<comment type="caution">
    <text evidence="2">The sequence shown here is derived from an EMBL/GenBank/DDBJ whole genome shotgun (WGS) entry which is preliminary data.</text>
</comment>
<dbReference type="RefSeq" id="WP_379763115.1">
    <property type="nucleotide sequence ID" value="NZ_JBHSCL010000004.1"/>
</dbReference>
<proteinExistence type="predicted"/>
<name>A0ABV8PL38_9FLAO</name>
<dbReference type="SUPFAM" id="SSF82171">
    <property type="entry name" value="DPP6 N-terminal domain-like"/>
    <property type="match status" value="1"/>
</dbReference>
<evidence type="ECO:0000313" key="2">
    <source>
        <dbReference type="EMBL" id="MFC4219756.1"/>
    </source>
</evidence>
<protein>
    <recommendedName>
        <fullName evidence="4">WD40-like Beta Propeller Repeat</fullName>
    </recommendedName>
</protein>
<feature type="transmembrane region" description="Helical" evidence="1">
    <location>
        <begin position="20"/>
        <end position="41"/>
    </location>
</feature>
<evidence type="ECO:0000313" key="3">
    <source>
        <dbReference type="Proteomes" id="UP001595841"/>
    </source>
</evidence>
<keyword evidence="1" id="KW-0812">Transmembrane</keyword>
<keyword evidence="3" id="KW-1185">Reference proteome</keyword>
<accession>A0ABV8PL38</accession>
<dbReference type="Proteomes" id="UP001595841">
    <property type="component" value="Unassembled WGS sequence"/>
</dbReference>
<evidence type="ECO:0008006" key="4">
    <source>
        <dbReference type="Google" id="ProtNLM"/>
    </source>
</evidence>
<dbReference type="Pfam" id="PF07676">
    <property type="entry name" value="PD40"/>
    <property type="match status" value="2"/>
</dbReference>
<keyword evidence="1" id="KW-1133">Transmembrane helix</keyword>